<dbReference type="AlphaFoldDB" id="A0AAV4SVJ4"/>
<reference evidence="1 2" key="1">
    <citation type="submission" date="2021-06" db="EMBL/GenBank/DDBJ databases">
        <title>Caerostris extrusa draft genome.</title>
        <authorList>
            <person name="Kono N."/>
            <person name="Arakawa K."/>
        </authorList>
    </citation>
    <scope>NUCLEOTIDE SEQUENCE [LARGE SCALE GENOMIC DNA]</scope>
</reference>
<name>A0AAV4SVJ4_CAEEX</name>
<comment type="caution">
    <text evidence="1">The sequence shown here is derived from an EMBL/GenBank/DDBJ whole genome shotgun (WGS) entry which is preliminary data.</text>
</comment>
<accession>A0AAV4SVJ4</accession>
<keyword evidence="2" id="KW-1185">Reference proteome</keyword>
<gene>
    <name evidence="1" type="ORF">CEXT_44331</name>
</gene>
<protein>
    <submittedName>
        <fullName evidence="1">Uncharacterized protein</fullName>
    </submittedName>
</protein>
<dbReference type="EMBL" id="BPLR01010052">
    <property type="protein sequence ID" value="GIY36467.1"/>
    <property type="molecule type" value="Genomic_DNA"/>
</dbReference>
<evidence type="ECO:0000313" key="1">
    <source>
        <dbReference type="EMBL" id="GIY36467.1"/>
    </source>
</evidence>
<evidence type="ECO:0000313" key="2">
    <source>
        <dbReference type="Proteomes" id="UP001054945"/>
    </source>
</evidence>
<proteinExistence type="predicted"/>
<sequence length="125" mass="13599">MGSYFGNVILTSDSPLSSRAHSNSLDLKPLNLYSVTLANSCRLRAYYESNKTKSFRSDKAQVASCLLLPSLNSGVRLLPTTHGGAGHNFATQKRVVFSKRAPIPWVEGSHERDGGMVENPVAHIV</sequence>
<dbReference type="Proteomes" id="UP001054945">
    <property type="component" value="Unassembled WGS sequence"/>
</dbReference>
<organism evidence="1 2">
    <name type="scientific">Caerostris extrusa</name>
    <name type="common">Bark spider</name>
    <name type="synonym">Caerostris bankana</name>
    <dbReference type="NCBI Taxonomy" id="172846"/>
    <lineage>
        <taxon>Eukaryota</taxon>
        <taxon>Metazoa</taxon>
        <taxon>Ecdysozoa</taxon>
        <taxon>Arthropoda</taxon>
        <taxon>Chelicerata</taxon>
        <taxon>Arachnida</taxon>
        <taxon>Araneae</taxon>
        <taxon>Araneomorphae</taxon>
        <taxon>Entelegynae</taxon>
        <taxon>Araneoidea</taxon>
        <taxon>Araneidae</taxon>
        <taxon>Caerostris</taxon>
    </lineage>
</organism>